<dbReference type="STRING" id="999630.TUZN_1599"/>
<dbReference type="SUPFAM" id="SSF53032">
    <property type="entry name" value="tRNA-intron endonuclease catalytic domain-like"/>
    <property type="match status" value="1"/>
</dbReference>
<gene>
    <name evidence="1" type="ordered locus">TUZN_1599</name>
</gene>
<proteinExistence type="predicted"/>
<organism evidence="1 2">
    <name type="scientific">Thermoproteus uzoniensis (strain 768-20)</name>
    <dbReference type="NCBI Taxonomy" id="999630"/>
    <lineage>
        <taxon>Archaea</taxon>
        <taxon>Thermoproteota</taxon>
        <taxon>Thermoprotei</taxon>
        <taxon>Thermoproteales</taxon>
        <taxon>Thermoproteaceae</taxon>
        <taxon>Thermoproteus</taxon>
    </lineage>
</organism>
<dbReference type="Proteomes" id="UP000008138">
    <property type="component" value="Chromosome"/>
</dbReference>
<keyword evidence="2" id="KW-1185">Reference proteome</keyword>
<dbReference type="AlphaFoldDB" id="F2L2L8"/>
<dbReference type="eggNOG" id="arCOG01702">
    <property type="taxonomic scope" value="Archaea"/>
</dbReference>
<protein>
    <submittedName>
        <fullName evidence="1">Uncharacterized protein</fullName>
    </submittedName>
</protein>
<dbReference type="KEGG" id="tuz:TUZN_1599"/>
<dbReference type="GO" id="GO:0006388">
    <property type="term" value="P:tRNA splicing, via endonucleolytic cleavage and ligation"/>
    <property type="evidence" value="ECO:0007669"/>
    <property type="project" value="InterPro"/>
</dbReference>
<evidence type="ECO:0000313" key="1">
    <source>
        <dbReference type="EMBL" id="AEA13066.1"/>
    </source>
</evidence>
<evidence type="ECO:0000313" key="2">
    <source>
        <dbReference type="Proteomes" id="UP000008138"/>
    </source>
</evidence>
<reference key="2">
    <citation type="submission" date="2011-03" db="EMBL/GenBank/DDBJ databases">
        <title>Complete genome sequence of the thermoacidophilic crenarchaeon Thermoproteus uzoniensis 768-20.</title>
        <authorList>
            <person name="Mardanov A.V."/>
            <person name="Gumerov V.M."/>
            <person name="Beletsky A.V."/>
            <person name="Prokofeva M.I."/>
            <person name="Bonch-Osmolovskaya E.A."/>
            <person name="Ravin N.V."/>
            <person name="Skryabin K.G."/>
        </authorList>
    </citation>
    <scope>NUCLEOTIDE SEQUENCE</scope>
    <source>
        <strain>768-20</strain>
    </source>
</reference>
<dbReference type="RefSeq" id="WP_013680401.1">
    <property type="nucleotide sequence ID" value="NC_015315.1"/>
</dbReference>
<dbReference type="OrthoDB" id="24131at2157"/>
<name>F2L2L8_THEU7</name>
<dbReference type="InterPro" id="IPR036167">
    <property type="entry name" value="tRNA_intron_Endo_cat-like_sf"/>
</dbReference>
<dbReference type="InterPro" id="IPR011856">
    <property type="entry name" value="tRNA_endonuc-like_dom_sf"/>
</dbReference>
<dbReference type="EMBL" id="CP002590">
    <property type="protein sequence ID" value="AEA13066.1"/>
    <property type="molecule type" value="Genomic_DNA"/>
</dbReference>
<dbReference type="GeneID" id="10361119"/>
<dbReference type="HOGENOM" id="CLU_2313893_0_0_2"/>
<dbReference type="GO" id="GO:0003676">
    <property type="term" value="F:nucleic acid binding"/>
    <property type="evidence" value="ECO:0007669"/>
    <property type="project" value="InterPro"/>
</dbReference>
<dbReference type="Gene3D" id="3.40.1350.10">
    <property type="match status" value="1"/>
</dbReference>
<sequence>MNVLEEQVLNDLRSRGFKIVERIEDGLFVAEKGERYLFYVMVEGVERPLRQLYRVLNMGETLSTPVVLALVSNDGVVTYYSAHKLRLPRNVHAQAP</sequence>
<accession>F2L2L8</accession>
<reference evidence="1 2" key="1">
    <citation type="journal article" date="2011" name="J. Bacteriol.">
        <title>Complete genome sequence of the thermoacidophilic crenarchaeon Thermoproteus uzoniensis 768-20.</title>
        <authorList>
            <person name="Mardanov A.V."/>
            <person name="Gumerov V.M."/>
            <person name="Beletsky A.V."/>
            <person name="Prokofeva M.I."/>
            <person name="Bonch-Osmolovskaya E.A."/>
            <person name="Ravin N.V."/>
            <person name="Skryabin K.G."/>
        </authorList>
    </citation>
    <scope>NUCLEOTIDE SEQUENCE [LARGE SCALE GENOMIC DNA]</scope>
    <source>
        <strain evidence="1 2">768-20</strain>
    </source>
</reference>